<keyword evidence="2" id="KW-0812">Transmembrane</keyword>
<dbReference type="InterPro" id="IPR013642">
    <property type="entry name" value="CLCA_N"/>
</dbReference>
<dbReference type="EMBL" id="JARKHS020035996">
    <property type="protein sequence ID" value="KAK8756689.1"/>
    <property type="molecule type" value="Genomic_DNA"/>
</dbReference>
<accession>A0AAQ4D2J9</accession>
<feature type="region of interest" description="Disordered" evidence="1">
    <location>
        <begin position="44"/>
        <end position="64"/>
    </location>
</feature>
<dbReference type="Pfam" id="PF08434">
    <property type="entry name" value="CLCA"/>
    <property type="match status" value="1"/>
</dbReference>
<keyword evidence="2" id="KW-1133">Transmembrane helix</keyword>
<gene>
    <name evidence="4" type="ORF">V5799_000613</name>
</gene>
<keyword evidence="5" id="KW-1185">Reference proteome</keyword>
<keyword evidence="2" id="KW-0472">Membrane</keyword>
<dbReference type="AlphaFoldDB" id="A0AAQ4D2J9"/>
<evidence type="ECO:0000259" key="3">
    <source>
        <dbReference type="Pfam" id="PF08434"/>
    </source>
</evidence>
<name>A0AAQ4D2J9_AMBAM</name>
<dbReference type="Proteomes" id="UP001321473">
    <property type="component" value="Unassembled WGS sequence"/>
</dbReference>
<feature type="domain" description="Calcium-activated chloride channel N-terminal" evidence="3">
    <location>
        <begin position="9"/>
        <end position="99"/>
    </location>
</feature>
<evidence type="ECO:0000256" key="2">
    <source>
        <dbReference type="SAM" id="Phobius"/>
    </source>
</evidence>
<organism evidence="4 5">
    <name type="scientific">Amblyomma americanum</name>
    <name type="common">Lone star tick</name>
    <dbReference type="NCBI Taxonomy" id="6943"/>
    <lineage>
        <taxon>Eukaryota</taxon>
        <taxon>Metazoa</taxon>
        <taxon>Ecdysozoa</taxon>
        <taxon>Arthropoda</taxon>
        <taxon>Chelicerata</taxon>
        <taxon>Arachnida</taxon>
        <taxon>Acari</taxon>
        <taxon>Parasitiformes</taxon>
        <taxon>Ixodida</taxon>
        <taxon>Ixodoidea</taxon>
        <taxon>Ixodidae</taxon>
        <taxon>Amblyomminae</taxon>
        <taxon>Amblyomma</taxon>
    </lineage>
</organism>
<proteinExistence type="predicted"/>
<evidence type="ECO:0000313" key="4">
    <source>
        <dbReference type="EMBL" id="KAK8756689.1"/>
    </source>
</evidence>
<protein>
    <recommendedName>
        <fullName evidence="3">Calcium-activated chloride channel N-terminal domain-containing protein</fullName>
    </recommendedName>
</protein>
<evidence type="ECO:0000313" key="5">
    <source>
        <dbReference type="Proteomes" id="UP001321473"/>
    </source>
</evidence>
<evidence type="ECO:0000256" key="1">
    <source>
        <dbReference type="SAM" id="MobiDB-lite"/>
    </source>
</evidence>
<sequence length="435" mass="47640">MSADCANDENVQALFRSSTEFLHKATNGRVYFKHVIIEVPKTWPKRNSSRAPSSSASEKSDVLIDMPTPPYEDRPFTTQVKPCGEPGEFIHLTPRFVATLTNSTAKRFINPVKVSVRVESEPRAKDYEPILVTCKMPYLIVDKSDRAVVFAKVTKGTKSVLDAVVLARVYRPEKDPLPIKFPLHDDGEYPDHQKNDGWYGGFFVDFIGKGRYTVMVEVSNQKSTRLAYALSGWDSFLTTSFLHATTVSAAVIRAAASYQDLQNDFENQAEITEANVVEGNLDPKPSGAQHNVTLSMPLTFCLCEPDNPLYWHFWLAVQVSNSDGLTSTSNLVPADCGPPPVDCGPPLDTTTVAATTKATATRAPTSMVTTTQAVVTTQPVVTTQAEDAAKESIRESDFVASPLFWVGLSCIAAAIVIVIAVAVSVILKREEEEES</sequence>
<reference evidence="4 5" key="1">
    <citation type="journal article" date="2023" name="Arcadia Sci">
        <title>De novo assembly of a long-read Amblyomma americanum tick genome.</title>
        <authorList>
            <person name="Chou S."/>
            <person name="Poskanzer K.E."/>
            <person name="Rollins M."/>
            <person name="Thuy-Boun P.S."/>
        </authorList>
    </citation>
    <scope>NUCLEOTIDE SEQUENCE [LARGE SCALE GENOMIC DNA]</scope>
    <source>
        <strain evidence="4">F_SG_1</strain>
        <tissue evidence="4">Salivary glands</tissue>
    </source>
</reference>
<feature type="transmembrane region" description="Helical" evidence="2">
    <location>
        <begin position="403"/>
        <end position="427"/>
    </location>
</feature>
<comment type="caution">
    <text evidence="4">The sequence shown here is derived from an EMBL/GenBank/DDBJ whole genome shotgun (WGS) entry which is preliminary data.</text>
</comment>
<dbReference type="NCBIfam" id="NF041940">
    <property type="entry name" value="choice_anch_X"/>
    <property type="match status" value="1"/>
</dbReference>